<proteinExistence type="predicted"/>
<dbReference type="EMBL" id="JAGTTL010000008">
    <property type="protein sequence ID" value="KAK6319351.1"/>
    <property type="molecule type" value="Genomic_DNA"/>
</dbReference>
<gene>
    <name evidence="2" type="ORF">J4Q44_G00105620</name>
</gene>
<sequence length="111" mass="12391">MEGQWNTCCDTASYVSVHDKACCFTTDTLLTANITVVKFHIIRCFCVLCFIKTQSSLYIFLMVFQYTIIISTICPLDLISSLVLSSFLSQCALAHVCISCIAVQMSCMFTN</sequence>
<comment type="caution">
    <text evidence="2">The sequence shown here is derived from an EMBL/GenBank/DDBJ whole genome shotgun (WGS) entry which is preliminary data.</text>
</comment>
<accession>A0AAN8MSE8</accession>
<name>A0AAN8MSE8_9TELE</name>
<keyword evidence="1" id="KW-1133">Transmembrane helix</keyword>
<protein>
    <submittedName>
        <fullName evidence="2">Uncharacterized protein</fullName>
    </submittedName>
</protein>
<reference evidence="2 3" key="1">
    <citation type="submission" date="2021-04" db="EMBL/GenBank/DDBJ databases">
        <authorList>
            <person name="De Guttry C."/>
            <person name="Zahm M."/>
            <person name="Klopp C."/>
            <person name="Cabau C."/>
            <person name="Louis A."/>
            <person name="Berthelot C."/>
            <person name="Parey E."/>
            <person name="Roest Crollius H."/>
            <person name="Montfort J."/>
            <person name="Robinson-Rechavi M."/>
            <person name="Bucao C."/>
            <person name="Bouchez O."/>
            <person name="Gislard M."/>
            <person name="Lluch J."/>
            <person name="Milhes M."/>
            <person name="Lampietro C."/>
            <person name="Lopez Roques C."/>
            <person name="Donnadieu C."/>
            <person name="Braasch I."/>
            <person name="Desvignes T."/>
            <person name="Postlethwait J."/>
            <person name="Bobe J."/>
            <person name="Wedekind C."/>
            <person name="Guiguen Y."/>
        </authorList>
    </citation>
    <scope>NUCLEOTIDE SEQUENCE [LARGE SCALE GENOMIC DNA]</scope>
    <source>
        <strain evidence="2">Cs_M1</strain>
        <tissue evidence="2">Blood</tissue>
    </source>
</reference>
<evidence type="ECO:0000313" key="2">
    <source>
        <dbReference type="EMBL" id="KAK6319351.1"/>
    </source>
</evidence>
<dbReference type="Proteomes" id="UP001356427">
    <property type="component" value="Unassembled WGS sequence"/>
</dbReference>
<dbReference type="AlphaFoldDB" id="A0AAN8MSE8"/>
<evidence type="ECO:0000313" key="3">
    <source>
        <dbReference type="Proteomes" id="UP001356427"/>
    </source>
</evidence>
<keyword evidence="3" id="KW-1185">Reference proteome</keyword>
<evidence type="ECO:0000256" key="1">
    <source>
        <dbReference type="SAM" id="Phobius"/>
    </source>
</evidence>
<keyword evidence="1" id="KW-0472">Membrane</keyword>
<feature type="transmembrane region" description="Helical" evidence="1">
    <location>
        <begin position="57"/>
        <end position="81"/>
    </location>
</feature>
<keyword evidence="1" id="KW-0812">Transmembrane</keyword>
<organism evidence="2 3">
    <name type="scientific">Coregonus suidteri</name>
    <dbReference type="NCBI Taxonomy" id="861788"/>
    <lineage>
        <taxon>Eukaryota</taxon>
        <taxon>Metazoa</taxon>
        <taxon>Chordata</taxon>
        <taxon>Craniata</taxon>
        <taxon>Vertebrata</taxon>
        <taxon>Euteleostomi</taxon>
        <taxon>Actinopterygii</taxon>
        <taxon>Neopterygii</taxon>
        <taxon>Teleostei</taxon>
        <taxon>Protacanthopterygii</taxon>
        <taxon>Salmoniformes</taxon>
        <taxon>Salmonidae</taxon>
        <taxon>Coregoninae</taxon>
        <taxon>Coregonus</taxon>
    </lineage>
</organism>